<reference evidence="2 3" key="1">
    <citation type="submission" date="2020-11" db="EMBL/GenBank/DDBJ databases">
        <title>WGS of Herminiimonas contaminans strain Marseille-Q4544 isolated from planarians Schmidtea mediterranea.</title>
        <authorList>
            <person name="Kangale L."/>
        </authorList>
    </citation>
    <scope>NUCLEOTIDE SEQUENCE [LARGE SCALE GENOMIC DNA]</scope>
    <source>
        <strain evidence="2 3">Marseille-Q4544</strain>
    </source>
</reference>
<name>A0ABS0ETP4_9BURK</name>
<evidence type="ECO:0000313" key="3">
    <source>
        <dbReference type="Proteomes" id="UP000657372"/>
    </source>
</evidence>
<dbReference type="Gene3D" id="3.30.70.250">
    <property type="entry name" value="Malonyl-CoA ACP transacylase, ACP-binding"/>
    <property type="match status" value="1"/>
</dbReference>
<dbReference type="GO" id="GO:0016746">
    <property type="term" value="F:acyltransferase activity"/>
    <property type="evidence" value="ECO:0007669"/>
    <property type="project" value="UniProtKB-KW"/>
</dbReference>
<accession>A0ABS0ETP4</accession>
<dbReference type="InterPro" id="IPR014043">
    <property type="entry name" value="Acyl_transferase_dom"/>
</dbReference>
<dbReference type="EMBL" id="JADOEL010000007">
    <property type="protein sequence ID" value="MBF8178100.1"/>
    <property type="molecule type" value="Genomic_DNA"/>
</dbReference>
<dbReference type="InterPro" id="IPR001227">
    <property type="entry name" value="Ac_transferase_dom_sf"/>
</dbReference>
<protein>
    <submittedName>
        <fullName evidence="2">Acyltransferase domain-containing protein</fullName>
    </submittedName>
</protein>
<dbReference type="InterPro" id="IPR016035">
    <property type="entry name" value="Acyl_Trfase/lysoPLipase"/>
</dbReference>
<evidence type="ECO:0000259" key="1">
    <source>
        <dbReference type="SMART" id="SM00827"/>
    </source>
</evidence>
<feature type="domain" description="Malonyl-CoA:ACP transacylase (MAT)" evidence="1">
    <location>
        <begin position="7"/>
        <end position="298"/>
    </location>
</feature>
<dbReference type="PANTHER" id="PTHR42681:SF6">
    <property type="entry name" value="BLL0263 PROTEIN"/>
    <property type="match status" value="1"/>
</dbReference>
<dbReference type="PANTHER" id="PTHR42681">
    <property type="entry name" value="MALONYL-COA-ACYL CARRIER PROTEIN TRANSACYLASE, MITOCHONDRIAL"/>
    <property type="match status" value="1"/>
</dbReference>
<dbReference type="Proteomes" id="UP000657372">
    <property type="component" value="Unassembled WGS sequence"/>
</dbReference>
<dbReference type="SUPFAM" id="SSF55048">
    <property type="entry name" value="Probable ACP-binding domain of malonyl-CoA ACP transacylase"/>
    <property type="match status" value="1"/>
</dbReference>
<dbReference type="RefSeq" id="WP_195875601.1">
    <property type="nucleotide sequence ID" value="NZ_JADOEL010000007.1"/>
</dbReference>
<keyword evidence="2" id="KW-0012">Acyltransferase</keyword>
<dbReference type="SMART" id="SM00827">
    <property type="entry name" value="PKS_AT"/>
    <property type="match status" value="1"/>
</dbReference>
<sequence length="304" mass="32159">MSGLAIACPGQGAQHTKMFDLALQSEAARDWLKVYSATTGVDVVALAASGENLFSNRNAQLLICGAEIATWTALQERLPQPEVFIGYSVGELAAYGCAGAWNVKELGLLVPQRALLMDQVAPAHAGMLAVKGLAATALDDICKCYNLELAIINADDHFVLGGVRDDIESAAAEITAAGHWCKALDVAIPSHTSVMRAAVPPFRHLLTTVPARTLTAPVLAGINGLAGAEATIANTLSAQIAEPVRWQDCMETTLERGVTVVLELGPGRALSRMFDELGATVEARSAEDFRTLDGIVKWVETRLA</sequence>
<proteinExistence type="predicted"/>
<comment type="caution">
    <text evidence="2">The sequence shown here is derived from an EMBL/GenBank/DDBJ whole genome shotgun (WGS) entry which is preliminary data.</text>
</comment>
<dbReference type="SUPFAM" id="SSF52151">
    <property type="entry name" value="FabD/lysophospholipase-like"/>
    <property type="match status" value="1"/>
</dbReference>
<gene>
    <name evidence="2" type="ORF">IXC47_10440</name>
</gene>
<keyword evidence="2" id="KW-0808">Transferase</keyword>
<keyword evidence="3" id="KW-1185">Reference proteome</keyword>
<dbReference type="InterPro" id="IPR050858">
    <property type="entry name" value="Mal-CoA-ACP_Trans/PKS_FabD"/>
</dbReference>
<organism evidence="2 3">
    <name type="scientific">Herminiimonas contaminans</name>
    <dbReference type="NCBI Taxonomy" id="1111140"/>
    <lineage>
        <taxon>Bacteria</taxon>
        <taxon>Pseudomonadati</taxon>
        <taxon>Pseudomonadota</taxon>
        <taxon>Betaproteobacteria</taxon>
        <taxon>Burkholderiales</taxon>
        <taxon>Oxalobacteraceae</taxon>
        <taxon>Herminiimonas</taxon>
    </lineage>
</organism>
<evidence type="ECO:0000313" key="2">
    <source>
        <dbReference type="EMBL" id="MBF8178100.1"/>
    </source>
</evidence>
<dbReference type="Pfam" id="PF00698">
    <property type="entry name" value="Acyl_transf_1"/>
    <property type="match status" value="1"/>
</dbReference>
<dbReference type="Gene3D" id="3.40.366.10">
    <property type="entry name" value="Malonyl-Coenzyme A Acyl Carrier Protein, domain 2"/>
    <property type="match status" value="1"/>
</dbReference>
<dbReference type="InterPro" id="IPR016036">
    <property type="entry name" value="Malonyl_transacylase_ACP-bd"/>
</dbReference>